<keyword evidence="8 18" id="KW-0812">Transmembrane</keyword>
<evidence type="ECO:0000313" key="21">
    <source>
        <dbReference type="EMBL" id="KAF3834208.1"/>
    </source>
</evidence>
<dbReference type="InterPro" id="IPR023333">
    <property type="entry name" value="Proteasome_suB-type"/>
</dbReference>
<evidence type="ECO:0000259" key="20">
    <source>
        <dbReference type="PROSITE" id="PS50929"/>
    </source>
</evidence>
<dbReference type="GO" id="GO:0005839">
    <property type="term" value="C:proteasome core complex"/>
    <property type="evidence" value="ECO:0007669"/>
    <property type="project" value="InterPro"/>
</dbReference>
<dbReference type="PRINTS" id="PR00141">
    <property type="entry name" value="PROTEASOME"/>
</dbReference>
<keyword evidence="5" id="KW-0813">Transport</keyword>
<dbReference type="GO" id="GO:0004298">
    <property type="term" value="F:threonine-type endopeptidase activity"/>
    <property type="evidence" value="ECO:0007669"/>
    <property type="project" value="UniProtKB-KW"/>
</dbReference>
<dbReference type="GO" id="GO:0016887">
    <property type="term" value="F:ATP hydrolysis activity"/>
    <property type="evidence" value="ECO:0007669"/>
    <property type="project" value="InterPro"/>
</dbReference>
<evidence type="ECO:0000256" key="17">
    <source>
        <dbReference type="PIRSR" id="PIRSR600243-1"/>
    </source>
</evidence>
<dbReference type="InterPro" id="IPR027417">
    <property type="entry name" value="P-loop_NTPase"/>
</dbReference>
<dbReference type="GO" id="GO:0005524">
    <property type="term" value="F:ATP binding"/>
    <property type="evidence" value="ECO:0007669"/>
    <property type="project" value="UniProtKB-KW"/>
</dbReference>
<keyword evidence="13" id="KW-0647">Proteasome</keyword>
<keyword evidence="12" id="KW-0067">ATP-binding</keyword>
<dbReference type="InterPro" id="IPR039421">
    <property type="entry name" value="Type_1_exporter"/>
</dbReference>
<dbReference type="InterPro" id="IPR000243">
    <property type="entry name" value="Pept_T1A_subB"/>
</dbReference>
<feature type="transmembrane region" description="Helical" evidence="18">
    <location>
        <begin position="218"/>
        <end position="237"/>
    </location>
</feature>
<evidence type="ECO:0000256" key="3">
    <source>
        <dbReference type="ARBA" id="ARBA00004141"/>
    </source>
</evidence>
<dbReference type="GO" id="GO:0016020">
    <property type="term" value="C:membrane"/>
    <property type="evidence" value="ECO:0007669"/>
    <property type="project" value="UniProtKB-SubCell"/>
</dbReference>
<keyword evidence="15 18" id="KW-0472">Membrane</keyword>
<keyword evidence="22" id="KW-1185">Reference proteome</keyword>
<comment type="subcellular location">
    <subcellularLocation>
        <location evidence="3">Membrane</location>
        <topology evidence="3">Multi-pass membrane protein</topology>
    </subcellularLocation>
    <subcellularLocation>
        <location evidence="2">Nucleus</location>
    </subcellularLocation>
</comment>
<evidence type="ECO:0000256" key="12">
    <source>
        <dbReference type="ARBA" id="ARBA00022840"/>
    </source>
</evidence>
<keyword evidence="10" id="KW-0547">Nucleotide-binding</keyword>
<dbReference type="InterPro" id="IPR029055">
    <property type="entry name" value="Ntn_hydrolases_N"/>
</dbReference>
<evidence type="ECO:0000256" key="16">
    <source>
        <dbReference type="ARBA" id="ARBA00025456"/>
    </source>
</evidence>
<keyword evidence="7" id="KW-0645">Protease</keyword>
<feature type="transmembrane region" description="Helical" evidence="18">
    <location>
        <begin position="546"/>
        <end position="566"/>
    </location>
</feature>
<dbReference type="InterPro" id="IPR003439">
    <property type="entry name" value="ABC_transporter-like_ATP-bd"/>
</dbReference>
<dbReference type="PANTHER" id="PTHR43394:SF14">
    <property type="entry name" value="TRANSPORTER 2, ATP BINDING CASSETTE SUBFAMILY B"/>
    <property type="match status" value="1"/>
</dbReference>
<feature type="transmembrane region" description="Helical" evidence="18">
    <location>
        <begin position="365"/>
        <end position="382"/>
    </location>
</feature>
<dbReference type="Pfam" id="PF00664">
    <property type="entry name" value="ABC_membrane"/>
    <property type="match status" value="1"/>
</dbReference>
<reference evidence="21 22" key="1">
    <citation type="submission" date="2020-03" db="EMBL/GenBank/DDBJ databases">
        <title>Dissostichus mawsoni Genome sequencing and assembly.</title>
        <authorList>
            <person name="Park H."/>
        </authorList>
    </citation>
    <scope>NUCLEOTIDE SEQUENCE [LARGE SCALE GENOMIC DNA]</scope>
    <source>
        <strain evidence="21">DM0001</strain>
        <tissue evidence="21">Muscle</tissue>
    </source>
</reference>
<evidence type="ECO:0000256" key="11">
    <source>
        <dbReference type="ARBA" id="ARBA00022801"/>
    </source>
</evidence>
<dbReference type="GO" id="GO:0005634">
    <property type="term" value="C:nucleus"/>
    <property type="evidence" value="ECO:0007669"/>
    <property type="project" value="UniProtKB-SubCell"/>
</dbReference>
<feature type="domain" description="ABC transmembrane type-1" evidence="20">
    <location>
        <begin position="334"/>
        <end position="596"/>
    </location>
</feature>
<evidence type="ECO:0000256" key="2">
    <source>
        <dbReference type="ARBA" id="ARBA00004123"/>
    </source>
</evidence>
<evidence type="ECO:0000256" key="9">
    <source>
        <dbReference type="ARBA" id="ARBA00022698"/>
    </source>
</evidence>
<dbReference type="SUPFAM" id="SSF56235">
    <property type="entry name" value="N-terminal nucleophile aminohydrolases (Ntn hydrolases)"/>
    <property type="match status" value="1"/>
</dbReference>
<dbReference type="FunFam" id="3.40.50.300:FF:000604">
    <property type="entry name" value="ABC transporter B family member 28"/>
    <property type="match status" value="1"/>
</dbReference>
<organism evidence="21 22">
    <name type="scientific">Dissostichus mawsoni</name>
    <name type="common">Antarctic cod</name>
    <dbReference type="NCBI Taxonomy" id="36200"/>
    <lineage>
        <taxon>Eukaryota</taxon>
        <taxon>Metazoa</taxon>
        <taxon>Chordata</taxon>
        <taxon>Craniata</taxon>
        <taxon>Vertebrata</taxon>
        <taxon>Euteleostomi</taxon>
        <taxon>Actinopterygii</taxon>
        <taxon>Neopterygii</taxon>
        <taxon>Teleostei</taxon>
        <taxon>Neoteleostei</taxon>
        <taxon>Acanthomorphata</taxon>
        <taxon>Eupercaria</taxon>
        <taxon>Perciformes</taxon>
        <taxon>Notothenioidei</taxon>
        <taxon>Nototheniidae</taxon>
        <taxon>Dissostichus</taxon>
    </lineage>
</organism>
<keyword evidence="6" id="KW-0963">Cytoplasm</keyword>
<evidence type="ECO:0000256" key="13">
    <source>
        <dbReference type="ARBA" id="ARBA00022942"/>
    </source>
</evidence>
<dbReference type="InterPro" id="IPR003593">
    <property type="entry name" value="AAA+_ATPase"/>
</dbReference>
<feature type="transmembrane region" description="Helical" evidence="18">
    <location>
        <begin position="330"/>
        <end position="353"/>
    </location>
</feature>
<evidence type="ECO:0000256" key="15">
    <source>
        <dbReference type="ARBA" id="ARBA00023136"/>
    </source>
</evidence>
<name>A0A7J5XD26_DISMA</name>
<dbReference type="SMART" id="SM00382">
    <property type="entry name" value="AAA"/>
    <property type="match status" value="1"/>
</dbReference>
<evidence type="ECO:0000256" key="7">
    <source>
        <dbReference type="ARBA" id="ARBA00022670"/>
    </source>
</evidence>
<evidence type="ECO:0000256" key="4">
    <source>
        <dbReference type="ARBA" id="ARBA00012039"/>
    </source>
</evidence>
<sequence>MQAETVPEWLSEEVKTGTTIIAIEFKGGVVLGSDSRVSAGGEQGMNKLSPLHDKIYCALSGSAADAQTIAEMVNYQLDDPKVCSAATLVRNISYKYKEELSAHLIVAGWDRRDGGQVFATLNGLLTRQPFAVGGSGSSYVYGFVDAEYRKDMTKEECQQFVINTLALAMNRDGSSGGVAYIVSIDETWCRGEVFVDISFFHFSGLVVTHRVLGHLASLWVSAALRCLALTAVTLLSLGDVRPLLFRVIFTHSLLPAVLETGTRVLYHEETQCGMLADLRCWLMCAGASLAVALFWEITIPDTEDAAAGKEKRQKARVLFVRVLHLYRPDYLLLLGGLVFLTLAVICQIFIPFYTGRVIDILGSQYQHTEFISALLFMGLYSLGRLQRRSLTLCHRFLRMQSESQAVWALTKQEIGFFEAIKTGEITSRLSKDTNLMGRTVGLNVNVLLRTFIKTMGMISLMMNLSWKLTFLVLMETPITGLIQNIYDTHYQRLSLAVQDSMALSNEVANEYSSVRSFNTEKQEAQRYDDRLMETHTLRTRRDTVRAVYLLARRLTGLVMQVLMLYYGRLFIRSGQMTTGNLVSFILYQSDLGESIRVFEYLDRKPQVSTEGKLKPDQLTGDISFRGDFSLELKAGQMTALVGLSGEGKSTCVSLLERYYEQQDGEILLDNEPLKSYDHRFLHKKIAVVSQQPVLFSGSIRDNIAYGVAECSLDEIQEAARKANAHDFINQLEKGYDTEVGEGGGQLAQSEKQRIAIARALVRQPQVLILDEITSSLDPESEISCPNQTLLVIAHRLKTIEKAHQIVLIGDGQVQERGTHQDLMEEKGKYYKLREKLFTEGNSPQ</sequence>
<dbReference type="GO" id="GO:0015421">
    <property type="term" value="F:ABC-type oligopeptide transporter activity"/>
    <property type="evidence" value="ECO:0007669"/>
    <property type="project" value="TreeGrafter"/>
</dbReference>
<dbReference type="Gene3D" id="3.60.20.10">
    <property type="entry name" value="Glutamine Phosphoribosylpyrophosphate, subunit 1, domain 1"/>
    <property type="match status" value="1"/>
</dbReference>
<dbReference type="InterPro" id="IPR011527">
    <property type="entry name" value="ABC1_TM_dom"/>
</dbReference>
<dbReference type="Gene3D" id="1.20.1560.10">
    <property type="entry name" value="ABC transporter type 1, transmembrane domain"/>
    <property type="match status" value="1"/>
</dbReference>
<evidence type="ECO:0000259" key="19">
    <source>
        <dbReference type="PROSITE" id="PS50893"/>
    </source>
</evidence>
<evidence type="ECO:0000256" key="8">
    <source>
        <dbReference type="ARBA" id="ARBA00022692"/>
    </source>
</evidence>
<evidence type="ECO:0000256" key="1">
    <source>
        <dbReference type="ARBA" id="ARBA00001198"/>
    </source>
</evidence>
<comment type="function">
    <text evidence="16">The proteasome is a multicatalytic proteinase complex which is characterized by its ability to cleave peptides with Arg, Phe, Tyr, Leu, and Glu adjacent to the leaving group at neutral or slightly basic pH. The proteasome has an ATP-dependent proteolytic activity. This subunit is involved in antigen processing to generate class I binding peptides.</text>
</comment>
<dbReference type="PANTHER" id="PTHR43394">
    <property type="entry name" value="ATP-DEPENDENT PERMEASE MDL1, MITOCHONDRIAL"/>
    <property type="match status" value="1"/>
</dbReference>
<dbReference type="PROSITE" id="PS51476">
    <property type="entry name" value="PROTEASOME_BETA_2"/>
    <property type="match status" value="1"/>
</dbReference>
<dbReference type="Proteomes" id="UP000518266">
    <property type="component" value="Unassembled WGS sequence"/>
</dbReference>
<keyword evidence="11" id="KW-0378">Hydrolase</keyword>
<feature type="domain" description="ABC transporter" evidence="19">
    <location>
        <begin position="607"/>
        <end position="835"/>
    </location>
</feature>
<gene>
    <name evidence="21" type="ORF">F7725_025412</name>
</gene>
<dbReference type="SUPFAM" id="SSF52540">
    <property type="entry name" value="P-loop containing nucleoside triphosphate hydrolases"/>
    <property type="match status" value="1"/>
</dbReference>
<dbReference type="PROSITE" id="PS50929">
    <property type="entry name" value="ABC_TM1F"/>
    <property type="match status" value="1"/>
</dbReference>
<dbReference type="AlphaFoldDB" id="A0A7J5XD26"/>
<dbReference type="Gene3D" id="3.40.50.300">
    <property type="entry name" value="P-loop containing nucleotide triphosphate hydrolases"/>
    <property type="match status" value="1"/>
</dbReference>
<dbReference type="InterPro" id="IPR036640">
    <property type="entry name" value="ABC1_TM_sf"/>
</dbReference>
<dbReference type="Pfam" id="PF00005">
    <property type="entry name" value="ABC_tran"/>
    <property type="match status" value="1"/>
</dbReference>
<keyword evidence="9" id="KW-0888">Threonine protease</keyword>
<dbReference type="OrthoDB" id="6500128at2759"/>
<dbReference type="EMBL" id="JAAKFY010000026">
    <property type="protein sequence ID" value="KAF3834208.1"/>
    <property type="molecule type" value="Genomic_DNA"/>
</dbReference>
<dbReference type="PROSITE" id="PS50893">
    <property type="entry name" value="ABC_TRANSPORTER_2"/>
    <property type="match status" value="1"/>
</dbReference>
<keyword evidence="14 18" id="KW-1133">Transmembrane helix</keyword>
<dbReference type="EC" id="3.4.25.1" evidence="4"/>
<evidence type="ECO:0000256" key="18">
    <source>
        <dbReference type="SAM" id="Phobius"/>
    </source>
</evidence>
<dbReference type="CDD" id="cd03762">
    <property type="entry name" value="proteasome_beta_type_6"/>
    <property type="match status" value="1"/>
</dbReference>
<evidence type="ECO:0000256" key="10">
    <source>
        <dbReference type="ARBA" id="ARBA00022741"/>
    </source>
</evidence>
<dbReference type="InterPro" id="IPR001353">
    <property type="entry name" value="Proteasome_sua/b"/>
</dbReference>
<protein>
    <recommendedName>
        <fullName evidence="4">proteasome endopeptidase complex</fullName>
        <ecNumber evidence="4">3.4.25.1</ecNumber>
    </recommendedName>
</protein>
<feature type="active site" description="Nucleophile" evidence="17">
    <location>
        <position position="18"/>
    </location>
</feature>
<evidence type="ECO:0000313" key="22">
    <source>
        <dbReference type="Proteomes" id="UP000518266"/>
    </source>
</evidence>
<accession>A0A7J5XD26</accession>
<evidence type="ECO:0000256" key="6">
    <source>
        <dbReference type="ARBA" id="ARBA00022490"/>
    </source>
</evidence>
<dbReference type="SUPFAM" id="SSF90123">
    <property type="entry name" value="ABC transporter transmembrane region"/>
    <property type="match status" value="1"/>
</dbReference>
<evidence type="ECO:0000256" key="5">
    <source>
        <dbReference type="ARBA" id="ARBA00022448"/>
    </source>
</evidence>
<evidence type="ECO:0000256" key="14">
    <source>
        <dbReference type="ARBA" id="ARBA00022989"/>
    </source>
</evidence>
<comment type="catalytic activity">
    <reaction evidence="1">
        <text>Cleavage of peptide bonds with very broad specificity.</text>
        <dbReference type="EC" id="3.4.25.1"/>
    </reaction>
</comment>
<proteinExistence type="predicted"/>
<dbReference type="Pfam" id="PF00227">
    <property type="entry name" value="Proteasome"/>
    <property type="match status" value="1"/>
</dbReference>
<dbReference type="GO" id="GO:0051603">
    <property type="term" value="P:proteolysis involved in protein catabolic process"/>
    <property type="evidence" value="ECO:0007669"/>
    <property type="project" value="InterPro"/>
</dbReference>
<comment type="caution">
    <text evidence="21">The sequence shown here is derived from an EMBL/GenBank/DDBJ whole genome shotgun (WGS) entry which is preliminary data.</text>
</comment>
<dbReference type="GO" id="GO:0005737">
    <property type="term" value="C:cytoplasm"/>
    <property type="evidence" value="ECO:0007669"/>
    <property type="project" value="UniProtKB-ARBA"/>
</dbReference>